<sequence length="89" mass="8954">MSNRKSRASALTANTQNDESIAGAFKRSTGCSRLSGSCSVIDEVGASCIAPGIAGPRRDAFGITGYSTALAVKLLGVSTCAAGVEICLI</sequence>
<dbReference type="AlphaFoldDB" id="A0A3M9X3A6"/>
<evidence type="ECO:0000313" key="1">
    <source>
        <dbReference type="EMBL" id="RNJ42509.1"/>
    </source>
</evidence>
<evidence type="ECO:0000313" key="2">
    <source>
        <dbReference type="Proteomes" id="UP000275436"/>
    </source>
</evidence>
<proteinExistence type="predicted"/>
<comment type="caution">
    <text evidence="1">The sequence shown here is derived from an EMBL/GenBank/DDBJ whole genome shotgun (WGS) entry which is preliminary data.</text>
</comment>
<protein>
    <submittedName>
        <fullName evidence="1">Uncharacterized protein</fullName>
    </submittedName>
</protein>
<dbReference type="RefSeq" id="WP_123169515.1">
    <property type="nucleotide sequence ID" value="NZ_QKOD01000010.1"/>
</dbReference>
<dbReference type="Proteomes" id="UP000275436">
    <property type="component" value="Unassembled WGS sequence"/>
</dbReference>
<gene>
    <name evidence="1" type="ORF">DNR46_27375</name>
</gene>
<organism evidence="1 2">
    <name type="scientific">Mesorhizobium japonicum</name>
    <dbReference type="NCBI Taxonomy" id="2066070"/>
    <lineage>
        <taxon>Bacteria</taxon>
        <taxon>Pseudomonadati</taxon>
        <taxon>Pseudomonadota</taxon>
        <taxon>Alphaproteobacteria</taxon>
        <taxon>Hyphomicrobiales</taxon>
        <taxon>Phyllobacteriaceae</taxon>
        <taxon>Mesorhizobium</taxon>
    </lineage>
</organism>
<reference evidence="1 2" key="1">
    <citation type="journal article" date="2018" name="Mol. Plant Microbe Interact.">
        <title>Taxonomically Different Co-Microsymbionts of a Relict Legume, Oxytropis popoviana, Have Complementary Sets of Symbiotic Genes and Together Increase the Efficiency of Plant Nodulation.</title>
        <authorList>
            <person name="Safronova V."/>
            <person name="Belimov A."/>
            <person name="Sazanova A."/>
            <person name="Chirak E."/>
            <person name="Verkhozina A."/>
            <person name="Kuznetsova I."/>
            <person name="Andronov E."/>
            <person name="Puhalsky J."/>
            <person name="Tikhonovich I."/>
        </authorList>
    </citation>
    <scope>NUCLEOTIDE SEQUENCE [LARGE SCALE GENOMIC DNA]</scope>
    <source>
        <strain evidence="1 2">Opo-235</strain>
    </source>
</reference>
<dbReference type="EMBL" id="QKOD01000010">
    <property type="protein sequence ID" value="RNJ42509.1"/>
    <property type="molecule type" value="Genomic_DNA"/>
</dbReference>
<name>A0A3M9X3A6_9HYPH</name>
<accession>A0A3M9X3A6</accession>